<sequence>MLTTLPLAAGLGLRSPHIQQVLAEKPNVAWWEVHSENFFGGGAPIAALERLRADYPISLHGVGMGLGSPHELDPSHLAQLKTLIDRIEPQAISEHLSWNRLHGKVYADLLPVPRVEGVIELLSEHIQIVQDQLQRRILIENVSSYIQFTGEQYLESEVLAELVARTGCGLLLDINNLYVSQVNLGIDPLVELVHLPLAAVGEIHIAGFEVFDGIAIDTHGAAPCDKVWQLLDVVLAKTGPIPVLLERDQNIPELDSFLHDYETLKNRCTANWI</sequence>
<dbReference type="RefSeq" id="WP_221007661.1">
    <property type="nucleotide sequence ID" value="NZ_CP081150.1"/>
</dbReference>
<dbReference type="Proteomes" id="UP000825679">
    <property type="component" value="Chromosome"/>
</dbReference>
<gene>
    <name evidence="1" type="ORF">K4H28_07030</name>
</gene>
<dbReference type="PANTHER" id="PTHR42194">
    <property type="entry name" value="UPF0276 PROTEIN HI_1600"/>
    <property type="match status" value="1"/>
</dbReference>
<evidence type="ECO:0000313" key="1">
    <source>
        <dbReference type="EMBL" id="QZA79142.1"/>
    </source>
</evidence>
<keyword evidence="2" id="KW-1185">Reference proteome</keyword>
<protein>
    <submittedName>
        <fullName evidence="1">DUF692 domain-containing protein</fullName>
    </submittedName>
</protein>
<dbReference type="NCBIfam" id="NF003818">
    <property type="entry name" value="PRK05409.1"/>
    <property type="match status" value="1"/>
</dbReference>
<proteinExistence type="predicted"/>
<name>A0ABX8ZA00_9NEIS</name>
<accession>A0ABX8ZA00</accession>
<evidence type="ECO:0000313" key="2">
    <source>
        <dbReference type="Proteomes" id="UP000825679"/>
    </source>
</evidence>
<dbReference type="PANTHER" id="PTHR42194:SF1">
    <property type="entry name" value="UPF0276 PROTEIN HI_1600"/>
    <property type="match status" value="1"/>
</dbReference>
<dbReference type="SUPFAM" id="SSF51658">
    <property type="entry name" value="Xylose isomerase-like"/>
    <property type="match status" value="1"/>
</dbReference>
<dbReference type="Gene3D" id="3.20.20.150">
    <property type="entry name" value="Divalent-metal-dependent TIM barrel enzymes"/>
    <property type="match status" value="1"/>
</dbReference>
<dbReference type="EMBL" id="CP081150">
    <property type="protein sequence ID" value="QZA79142.1"/>
    <property type="molecule type" value="Genomic_DNA"/>
</dbReference>
<reference evidence="1 2" key="1">
    <citation type="submission" date="2021-08" db="EMBL/GenBank/DDBJ databases">
        <title>complete genome sequencing of Deefgea sp. D25.</title>
        <authorList>
            <person name="Bae J.-W."/>
            <person name="Gim D.-H."/>
        </authorList>
    </citation>
    <scope>NUCLEOTIDE SEQUENCE [LARGE SCALE GENOMIC DNA]</scope>
    <source>
        <strain evidence="1 2">D25</strain>
    </source>
</reference>
<dbReference type="Pfam" id="PF05114">
    <property type="entry name" value="MbnB_TglH_ChrH"/>
    <property type="match status" value="1"/>
</dbReference>
<dbReference type="InterPro" id="IPR007801">
    <property type="entry name" value="MbnB/TglH/ChrH"/>
</dbReference>
<dbReference type="InterPro" id="IPR036237">
    <property type="entry name" value="Xyl_isomerase-like_sf"/>
</dbReference>
<organism evidence="1 2">
    <name type="scientific">Deefgea tanakiae</name>
    <dbReference type="NCBI Taxonomy" id="2865840"/>
    <lineage>
        <taxon>Bacteria</taxon>
        <taxon>Pseudomonadati</taxon>
        <taxon>Pseudomonadota</taxon>
        <taxon>Betaproteobacteria</taxon>
        <taxon>Neisseriales</taxon>
        <taxon>Chitinibacteraceae</taxon>
        <taxon>Deefgea</taxon>
    </lineage>
</organism>